<dbReference type="InterPro" id="IPR013785">
    <property type="entry name" value="Aldolase_TIM"/>
</dbReference>
<evidence type="ECO:0000256" key="4">
    <source>
        <dbReference type="ARBA" id="ARBA00022430"/>
    </source>
</evidence>
<evidence type="ECO:0000313" key="10">
    <source>
        <dbReference type="EMBL" id="KAK9711326.1"/>
    </source>
</evidence>
<dbReference type="SUPFAM" id="SSF110921">
    <property type="entry name" value="2-isopropylmalate synthase LeuA, allosteric (dimerisation) domain"/>
    <property type="match status" value="1"/>
</dbReference>
<dbReference type="InterPro" id="IPR050073">
    <property type="entry name" value="2-IPM_HCS-like"/>
</dbReference>
<evidence type="ECO:0000256" key="8">
    <source>
        <dbReference type="ARBA" id="ARBA00023304"/>
    </source>
</evidence>
<dbReference type="InterPro" id="IPR005671">
    <property type="entry name" value="LeuA_bact_synth"/>
</dbReference>
<dbReference type="Gene3D" id="3.30.160.270">
    <property type="match status" value="1"/>
</dbReference>
<protein>
    <recommendedName>
        <fullName evidence="3">2-isopropylmalate synthase</fullName>
        <ecNumber evidence="3">2.3.3.13</ecNumber>
    </recommendedName>
</protein>
<comment type="caution">
    <text evidence="10">The sequence shown here is derived from an EMBL/GenBank/DDBJ whole genome shotgun (WGS) entry which is preliminary data.</text>
</comment>
<dbReference type="GO" id="GO:0003852">
    <property type="term" value="F:2-isopropylmalate synthase activity"/>
    <property type="evidence" value="ECO:0007669"/>
    <property type="project" value="UniProtKB-EC"/>
</dbReference>
<organism evidence="10 11">
    <name type="scientific">Basidiobolus ranarum</name>
    <dbReference type="NCBI Taxonomy" id="34480"/>
    <lineage>
        <taxon>Eukaryota</taxon>
        <taxon>Fungi</taxon>
        <taxon>Fungi incertae sedis</taxon>
        <taxon>Zoopagomycota</taxon>
        <taxon>Entomophthoromycotina</taxon>
        <taxon>Basidiobolomycetes</taxon>
        <taxon>Basidiobolales</taxon>
        <taxon>Basidiobolaceae</taxon>
        <taxon>Basidiobolus</taxon>
    </lineage>
</organism>
<dbReference type="PANTHER" id="PTHR10277:SF9">
    <property type="entry name" value="2-ISOPROPYLMALATE SYNTHASE 1, CHLOROPLASTIC-RELATED"/>
    <property type="match status" value="1"/>
</dbReference>
<dbReference type="SUPFAM" id="SSF51569">
    <property type="entry name" value="Aldolase"/>
    <property type="match status" value="1"/>
</dbReference>
<dbReference type="NCBIfam" id="TIGR00973">
    <property type="entry name" value="leuA_bact"/>
    <property type="match status" value="1"/>
</dbReference>
<dbReference type="InterPro" id="IPR036230">
    <property type="entry name" value="LeuA_allosteric_dom_sf"/>
</dbReference>
<dbReference type="EC" id="2.3.3.13" evidence="3"/>
<dbReference type="Pfam" id="PF22617">
    <property type="entry name" value="HCS_D2"/>
    <property type="match status" value="1"/>
</dbReference>
<evidence type="ECO:0000256" key="1">
    <source>
        <dbReference type="ARBA" id="ARBA00004689"/>
    </source>
</evidence>
<name>A0ABR2VZT7_9FUNG</name>
<dbReference type="HAMAP" id="MF_01025">
    <property type="entry name" value="LeuA_type1"/>
    <property type="match status" value="1"/>
</dbReference>
<sequence>MTKDKLYIFDTTLRDGEQSPGVNLTANEKVEIAKLLSKMGVDICEAGFPMSSEGDFEGVRRIAKEVGPLMDGRETIGKPMVICGLSRATKGDIQRTYDAVKYAPLHRIHIFLATSDIHLEYKLKISRSECIRRAVEAVAFAKTLCDNIEFSPEDAARSDRTFLCEVLQNVIKAGATTLNIPDTVGICVPEEYGALFKYLRENTPGSEEVIWSAHCQNDLGLATANTLAAISNGVRQVELTINGIGERAGNTSLEEVIMALYTHPDVYPVYNDIDTTHIYRISQVVIQRSGMPVQPNKAIVGVNAFAHESGIHQDGVLKNKLTYEIIAPELVGVPSNNLVLGKHSGRNALKNKLDELGIVLSDVEFQKFFLRFKQLTDAKKTITEHDILALAGDQAIQDNLETYKIQNVLISTGSDVLSTATVTLIDTSSPSGDSEGEDDDDKKSEGKVLVDAATGHGPIQAAFFAINRLIGRNFVLEHFEIQSVGSGDDALGQVFVRIIPEAKEKADKSKQFAGCGTHNDIIQASVRAYVNAINRLIEAEKNDKL</sequence>
<dbReference type="InterPro" id="IPR002034">
    <property type="entry name" value="AIPM/Hcit_synth_CS"/>
</dbReference>
<evidence type="ECO:0000256" key="3">
    <source>
        <dbReference type="ARBA" id="ARBA00012973"/>
    </source>
</evidence>
<dbReference type="PROSITE" id="PS00815">
    <property type="entry name" value="AIPM_HOMOCIT_SYNTH_1"/>
    <property type="match status" value="1"/>
</dbReference>
<dbReference type="PANTHER" id="PTHR10277">
    <property type="entry name" value="HOMOCITRATE SYNTHASE-RELATED"/>
    <property type="match status" value="1"/>
</dbReference>
<dbReference type="InterPro" id="IPR013709">
    <property type="entry name" value="2-isopropylmalate_synth_dimer"/>
</dbReference>
<keyword evidence="7" id="KW-0479">Metal-binding</keyword>
<evidence type="ECO:0000256" key="6">
    <source>
        <dbReference type="ARBA" id="ARBA00022679"/>
    </source>
</evidence>
<keyword evidence="8" id="KW-0100">Branched-chain amino acid biosynthesis</keyword>
<evidence type="ECO:0000313" key="11">
    <source>
        <dbReference type="Proteomes" id="UP001479436"/>
    </source>
</evidence>
<evidence type="ECO:0000256" key="5">
    <source>
        <dbReference type="ARBA" id="ARBA00022605"/>
    </source>
</evidence>
<evidence type="ECO:0000256" key="7">
    <source>
        <dbReference type="ARBA" id="ARBA00022723"/>
    </source>
</evidence>
<evidence type="ECO:0000259" key="9">
    <source>
        <dbReference type="PROSITE" id="PS50991"/>
    </source>
</evidence>
<feature type="domain" description="Pyruvate carboxyltransferase" evidence="9">
    <location>
        <begin position="6"/>
        <end position="279"/>
    </location>
</feature>
<dbReference type="InterPro" id="IPR054691">
    <property type="entry name" value="LeuA/HCS_post-cat"/>
</dbReference>
<dbReference type="Pfam" id="PF08502">
    <property type="entry name" value="LeuA_dimer"/>
    <property type="match status" value="1"/>
</dbReference>
<dbReference type="NCBIfam" id="NF002086">
    <property type="entry name" value="PRK00915.1-3"/>
    <property type="match status" value="1"/>
</dbReference>
<evidence type="ECO:0000256" key="2">
    <source>
        <dbReference type="ARBA" id="ARBA00009396"/>
    </source>
</evidence>
<accession>A0ABR2VZT7</accession>
<comment type="pathway">
    <text evidence="1">Amino-acid biosynthesis; L-leucine biosynthesis; L-leucine from 3-methyl-2-oxobutanoate: step 1/4.</text>
</comment>
<keyword evidence="4" id="KW-0432">Leucine biosynthesis</keyword>
<dbReference type="CDD" id="cd07940">
    <property type="entry name" value="DRE_TIM_IPMS"/>
    <property type="match status" value="1"/>
</dbReference>
<dbReference type="SMART" id="SM00917">
    <property type="entry name" value="LeuA_dimer"/>
    <property type="match status" value="1"/>
</dbReference>
<keyword evidence="5" id="KW-0028">Amino-acid biosynthesis</keyword>
<dbReference type="Pfam" id="PF00682">
    <property type="entry name" value="HMGL-like"/>
    <property type="match status" value="1"/>
</dbReference>
<dbReference type="PROSITE" id="PS50991">
    <property type="entry name" value="PYR_CT"/>
    <property type="match status" value="1"/>
</dbReference>
<keyword evidence="11" id="KW-1185">Reference proteome</keyword>
<dbReference type="Gene3D" id="3.20.20.70">
    <property type="entry name" value="Aldolase class I"/>
    <property type="match status" value="1"/>
</dbReference>
<dbReference type="EMBL" id="JASJQH010007290">
    <property type="protein sequence ID" value="KAK9711326.1"/>
    <property type="molecule type" value="Genomic_DNA"/>
</dbReference>
<proteinExistence type="inferred from homology"/>
<gene>
    <name evidence="10" type="primary">LEU4_2</name>
    <name evidence="10" type="ORF">K7432_007919</name>
</gene>
<dbReference type="Proteomes" id="UP001479436">
    <property type="component" value="Unassembled WGS sequence"/>
</dbReference>
<dbReference type="Gene3D" id="1.10.238.260">
    <property type="match status" value="1"/>
</dbReference>
<comment type="similarity">
    <text evidence="2">Belongs to the alpha-IPM synthase/homocitrate synthase family. LeuA type 1 subfamily.</text>
</comment>
<keyword evidence="10" id="KW-0012">Acyltransferase</keyword>
<keyword evidence="6 10" id="KW-0808">Transferase</keyword>
<reference evidence="10 11" key="1">
    <citation type="submission" date="2023-04" db="EMBL/GenBank/DDBJ databases">
        <title>Genome of Basidiobolus ranarum AG-B5.</title>
        <authorList>
            <person name="Stajich J.E."/>
            <person name="Carter-House D."/>
            <person name="Gryganskyi A."/>
        </authorList>
    </citation>
    <scope>NUCLEOTIDE SEQUENCE [LARGE SCALE GENOMIC DNA]</scope>
    <source>
        <strain evidence="10 11">AG-B5</strain>
    </source>
</reference>
<dbReference type="InterPro" id="IPR000891">
    <property type="entry name" value="PYR_CT"/>
</dbReference>